<dbReference type="Pfam" id="PF02601">
    <property type="entry name" value="Exonuc_VII_L"/>
    <property type="match status" value="1"/>
</dbReference>
<dbReference type="Proteomes" id="UP000680020">
    <property type="component" value="Unassembled WGS sequence"/>
</dbReference>
<evidence type="ECO:0000256" key="4">
    <source>
        <dbReference type="ARBA" id="ARBA00022839"/>
    </source>
</evidence>
<evidence type="ECO:0000313" key="9">
    <source>
        <dbReference type="EMBL" id="MBS7824656.1"/>
    </source>
</evidence>
<comment type="similarity">
    <text evidence="5 6">Belongs to the XseA family.</text>
</comment>
<dbReference type="GO" id="GO:0008855">
    <property type="term" value="F:exodeoxyribonuclease VII activity"/>
    <property type="evidence" value="ECO:0007669"/>
    <property type="project" value="UniProtKB-UniRule"/>
</dbReference>
<feature type="domain" description="Exonuclease VII large subunit C-terminal" evidence="7">
    <location>
        <begin position="123"/>
        <end position="414"/>
    </location>
</feature>
<evidence type="ECO:0000313" key="10">
    <source>
        <dbReference type="Proteomes" id="UP000680020"/>
    </source>
</evidence>
<keyword evidence="4 5" id="KW-0269">Exonuclease</keyword>
<proteinExistence type="inferred from homology"/>
<dbReference type="EC" id="3.1.11.6" evidence="5"/>
<feature type="domain" description="OB-fold nucleic acid binding" evidence="8">
    <location>
        <begin position="8"/>
        <end position="99"/>
    </location>
</feature>
<accession>A0AB35BYT4</accession>
<dbReference type="Pfam" id="PF13742">
    <property type="entry name" value="tRNA_anti_2"/>
    <property type="match status" value="1"/>
</dbReference>
<dbReference type="PANTHER" id="PTHR30008:SF0">
    <property type="entry name" value="EXODEOXYRIBONUCLEASE 7 LARGE SUBUNIT"/>
    <property type="match status" value="1"/>
</dbReference>
<organism evidence="9 10">
    <name type="scientific">Wohlfahrtiimonas chitiniclastica</name>
    <dbReference type="NCBI Taxonomy" id="400946"/>
    <lineage>
        <taxon>Bacteria</taxon>
        <taxon>Pseudomonadati</taxon>
        <taxon>Pseudomonadota</taxon>
        <taxon>Gammaproteobacteria</taxon>
        <taxon>Cardiobacteriales</taxon>
        <taxon>Ignatzschineriaceae</taxon>
        <taxon>Wohlfahrtiimonas</taxon>
    </lineage>
</organism>
<evidence type="ECO:0000259" key="7">
    <source>
        <dbReference type="Pfam" id="PF02601"/>
    </source>
</evidence>
<comment type="function">
    <text evidence="5">Bidirectionally degrades single-stranded DNA into large acid-insoluble oligonucleotides, which are then degraded further into small acid-soluble oligonucleotides.</text>
</comment>
<dbReference type="NCBIfam" id="TIGR00237">
    <property type="entry name" value="xseA"/>
    <property type="match status" value="1"/>
</dbReference>
<gene>
    <name evidence="5 9" type="primary">xseA</name>
    <name evidence="9" type="ORF">J7561_05485</name>
</gene>
<dbReference type="GO" id="GO:0005737">
    <property type="term" value="C:cytoplasm"/>
    <property type="evidence" value="ECO:0007669"/>
    <property type="project" value="UniProtKB-SubCell"/>
</dbReference>
<dbReference type="InterPro" id="IPR020579">
    <property type="entry name" value="Exonuc_VII_lsu_C"/>
</dbReference>
<evidence type="ECO:0000256" key="2">
    <source>
        <dbReference type="ARBA" id="ARBA00022722"/>
    </source>
</evidence>
<evidence type="ECO:0000256" key="1">
    <source>
        <dbReference type="ARBA" id="ARBA00022490"/>
    </source>
</evidence>
<dbReference type="AlphaFoldDB" id="A0AB35BYT4"/>
<protein>
    <recommendedName>
        <fullName evidence="5">Exodeoxyribonuclease 7 large subunit</fullName>
        <ecNumber evidence="5">3.1.11.6</ecNumber>
    </recommendedName>
    <alternativeName>
        <fullName evidence="5">Exodeoxyribonuclease VII large subunit</fullName>
        <shortName evidence="5">Exonuclease VII large subunit</shortName>
    </alternativeName>
</protein>
<dbReference type="GO" id="GO:0003676">
    <property type="term" value="F:nucleic acid binding"/>
    <property type="evidence" value="ECO:0007669"/>
    <property type="project" value="InterPro"/>
</dbReference>
<dbReference type="InterPro" id="IPR003753">
    <property type="entry name" value="Exonuc_VII_L"/>
</dbReference>
<dbReference type="CDD" id="cd04489">
    <property type="entry name" value="ExoVII_LU_OBF"/>
    <property type="match status" value="1"/>
</dbReference>
<comment type="catalytic activity">
    <reaction evidence="5 6">
        <text>Exonucleolytic cleavage in either 5'- to 3'- or 3'- to 5'-direction to yield nucleoside 5'-phosphates.</text>
        <dbReference type="EC" id="3.1.11.6"/>
    </reaction>
</comment>
<dbReference type="PANTHER" id="PTHR30008">
    <property type="entry name" value="EXODEOXYRIBONUCLEASE 7 LARGE SUBUNIT"/>
    <property type="match status" value="1"/>
</dbReference>
<comment type="caution">
    <text evidence="9">The sequence shown here is derived from an EMBL/GenBank/DDBJ whole genome shotgun (WGS) entry which is preliminary data.</text>
</comment>
<comment type="subcellular location">
    <subcellularLocation>
        <location evidence="5 6">Cytoplasm</location>
    </subcellularLocation>
</comment>
<dbReference type="GO" id="GO:0006308">
    <property type="term" value="P:DNA catabolic process"/>
    <property type="evidence" value="ECO:0007669"/>
    <property type="project" value="UniProtKB-UniRule"/>
</dbReference>
<evidence type="ECO:0000256" key="6">
    <source>
        <dbReference type="RuleBase" id="RU004355"/>
    </source>
</evidence>
<evidence type="ECO:0000256" key="3">
    <source>
        <dbReference type="ARBA" id="ARBA00022801"/>
    </source>
</evidence>
<dbReference type="GO" id="GO:0009318">
    <property type="term" value="C:exodeoxyribonuclease VII complex"/>
    <property type="evidence" value="ECO:0007669"/>
    <property type="project" value="UniProtKB-UniRule"/>
</dbReference>
<keyword evidence="3 5" id="KW-0378">Hydrolase</keyword>
<comment type="subunit">
    <text evidence="5">Heterooligomer composed of large and small subunits.</text>
</comment>
<sequence length="423" mass="46848">MMTLQSVTVSILNQQIKQQLESGFFQCLVTGEVSNVMRAQSGHIYFNLKDDGGMIRCVIWRSQAGIFGHLIDNGAALEIHGKVTVYVPRGEYQLVANRITLAGQGDLAAAYEALKMRLSAEGLFDAQYKKSVPQHPKTIGIVTSENAAALQDVLKVLKEHRPDIPYVIYPTLVQGDLAAPKIAAAIERANREGLCDVLLVVRGGGSIEDLWCFNEEIVVRAAFASKIPIISGVGHEIDTTLIDYVADLRAPTPTAAAKFAAISKMELVQQLDHLAHRLERVMAGRVALANKAVDTLQMRLNYLHPMRQITEKRTALMHLSQRLNAQLIWQPFKRHSETLARLDQRLTKSMDDLFKAYQARLQKNARMLDNLSPLKVLGRGYSITEVNGRAIEDVNDASMGDLLVTRLANGEIHSEVKAIVPKN</sequence>
<dbReference type="HAMAP" id="MF_00378">
    <property type="entry name" value="Exonuc_7_L"/>
    <property type="match status" value="1"/>
</dbReference>
<evidence type="ECO:0000259" key="8">
    <source>
        <dbReference type="Pfam" id="PF13742"/>
    </source>
</evidence>
<dbReference type="EMBL" id="JAGIBU010000003">
    <property type="protein sequence ID" value="MBS7824656.1"/>
    <property type="molecule type" value="Genomic_DNA"/>
</dbReference>
<keyword evidence="1 5" id="KW-0963">Cytoplasm</keyword>
<evidence type="ECO:0000256" key="5">
    <source>
        <dbReference type="HAMAP-Rule" id="MF_00378"/>
    </source>
</evidence>
<name>A0AB35BYT4_9GAMM</name>
<keyword evidence="2 5" id="KW-0540">Nuclease</keyword>
<dbReference type="InterPro" id="IPR025824">
    <property type="entry name" value="OB-fold_nuc-bd_dom"/>
</dbReference>
<reference evidence="9" key="1">
    <citation type="submission" date="2021-03" db="EMBL/GenBank/DDBJ databases">
        <title>Identification and antibiotic profiling of Wohlfahrtiimonas chitiniclastica, an underestimated human pathogen.</title>
        <authorList>
            <person name="Kopf A."/>
            <person name="Bunk B."/>
            <person name="Coldewey S."/>
            <person name="Gunzer F."/>
            <person name="Riedel T."/>
            <person name="Schroettner P."/>
        </authorList>
    </citation>
    <scope>NUCLEOTIDE SEQUENCE</scope>
    <source>
        <strain evidence="9">DSM 100917</strain>
    </source>
</reference>